<reference evidence="3 4" key="1">
    <citation type="submission" date="2023-12" db="EMBL/GenBank/DDBJ databases">
        <authorList>
            <person name="Manesh M.J.H."/>
            <person name="Bing R.G."/>
            <person name="Willard D.J."/>
            <person name="Kelly R.M."/>
        </authorList>
    </citation>
    <scope>NUCLEOTIDE SEQUENCE [LARGE SCALE GENOMIC DNA]</scope>
    <source>
        <strain evidence="3 4">DSM 8977</strain>
    </source>
</reference>
<evidence type="ECO:0000313" key="4">
    <source>
        <dbReference type="Proteomes" id="UP001322744"/>
    </source>
</evidence>
<dbReference type="EMBL" id="CP139957">
    <property type="protein sequence ID" value="WPX09230.1"/>
    <property type="molecule type" value="Genomic_DNA"/>
</dbReference>
<keyword evidence="2" id="KW-0472">Membrane</keyword>
<keyword evidence="2" id="KW-0812">Transmembrane</keyword>
<evidence type="ECO:0000256" key="1">
    <source>
        <dbReference type="SAM" id="MobiDB-lite"/>
    </source>
</evidence>
<proteinExistence type="predicted"/>
<feature type="transmembrane region" description="Helical" evidence="2">
    <location>
        <begin position="94"/>
        <end position="113"/>
    </location>
</feature>
<dbReference type="RefSeq" id="WP_045173887.1">
    <property type="nucleotide sequence ID" value="NZ_CP139957.1"/>
</dbReference>
<protein>
    <submittedName>
        <fullName evidence="3">Uncharacterized protein</fullName>
    </submittedName>
</protein>
<accession>A0ABZ0U655</accession>
<keyword evidence="4" id="KW-1185">Reference proteome</keyword>
<gene>
    <name evidence="3" type="ORF">SOJ16_000424</name>
</gene>
<feature type="transmembrane region" description="Helical" evidence="2">
    <location>
        <begin position="160"/>
        <end position="179"/>
    </location>
</feature>
<feature type="compositionally biased region" description="Basic and acidic residues" evidence="1">
    <location>
        <begin position="243"/>
        <end position="256"/>
    </location>
</feature>
<feature type="transmembrane region" description="Helical" evidence="2">
    <location>
        <begin position="119"/>
        <end position="140"/>
    </location>
</feature>
<organism evidence="3 4">
    <name type="scientific">Anaerocellum danielii</name>
    <dbReference type="NCBI Taxonomy" id="1387557"/>
    <lineage>
        <taxon>Bacteria</taxon>
        <taxon>Bacillati</taxon>
        <taxon>Bacillota</taxon>
        <taxon>Bacillota incertae sedis</taxon>
        <taxon>Caldicellulosiruptorales</taxon>
        <taxon>Caldicellulosiruptoraceae</taxon>
        <taxon>Anaerocellum</taxon>
    </lineage>
</organism>
<feature type="compositionally biased region" description="Polar residues" evidence="1">
    <location>
        <begin position="258"/>
        <end position="269"/>
    </location>
</feature>
<sequence length="269" mass="31183">MTLEEYRIKKYLIESELYIDDPSEFKSSIKGFLFAFLISSELSFLPPMLIAKNLITRIIFWIANGLFVFFSVWAIYILSSLYKRQRQIVLYNGLLYLVWSLILLVGAVEYVGILLHLHILAFLFIAIYIAIFWLIFRVYIPKKLKGWRSKFYKTKLGKKILGIATAISSFAGVLGMTIAKMTKDYLSQEQVYFAMAMGCLALSYMTIKGSENIYRYYLMIKYPQCVSYYEPPKEKRKRTTKKSGKDEKGKAREDLGKIQSQRGVGSNEV</sequence>
<evidence type="ECO:0000313" key="3">
    <source>
        <dbReference type="EMBL" id="WPX09230.1"/>
    </source>
</evidence>
<feature type="transmembrane region" description="Helical" evidence="2">
    <location>
        <begin position="58"/>
        <end position="82"/>
    </location>
</feature>
<dbReference type="Proteomes" id="UP001322744">
    <property type="component" value="Chromosome"/>
</dbReference>
<name>A0ABZ0U655_9FIRM</name>
<keyword evidence="2" id="KW-1133">Transmembrane helix</keyword>
<feature type="transmembrane region" description="Helical" evidence="2">
    <location>
        <begin position="191"/>
        <end position="207"/>
    </location>
</feature>
<feature type="region of interest" description="Disordered" evidence="1">
    <location>
        <begin position="232"/>
        <end position="269"/>
    </location>
</feature>
<evidence type="ECO:0000256" key="2">
    <source>
        <dbReference type="SAM" id="Phobius"/>
    </source>
</evidence>
<feature type="transmembrane region" description="Helical" evidence="2">
    <location>
        <begin position="32"/>
        <end position="52"/>
    </location>
</feature>